<name>A0A5N6KSY3_9ROSI</name>
<proteinExistence type="inferred from homology"/>
<keyword evidence="11" id="KW-0464">Manganese</keyword>
<keyword evidence="15" id="KW-1185">Reference proteome</keyword>
<evidence type="ECO:0000256" key="6">
    <source>
        <dbReference type="ARBA" id="ARBA00022664"/>
    </source>
</evidence>
<dbReference type="InterPro" id="IPR029052">
    <property type="entry name" value="Metallo-depent_PP-like"/>
</dbReference>
<dbReference type="AlphaFoldDB" id="A0A5N6KSY3"/>
<dbReference type="GO" id="GO:0046872">
    <property type="term" value="F:metal ion binding"/>
    <property type="evidence" value="ECO:0007669"/>
    <property type="project" value="UniProtKB-KW"/>
</dbReference>
<keyword evidence="12" id="KW-0539">Nucleus</keyword>
<dbReference type="GO" id="GO:0005634">
    <property type="term" value="C:nucleus"/>
    <property type="evidence" value="ECO:0007669"/>
    <property type="project" value="UniProtKB-SubCell"/>
</dbReference>
<keyword evidence="6" id="KW-0507">mRNA processing</keyword>
<organism evidence="14 15">
    <name type="scientific">Carpinus fangiana</name>
    <dbReference type="NCBI Taxonomy" id="176857"/>
    <lineage>
        <taxon>Eukaryota</taxon>
        <taxon>Viridiplantae</taxon>
        <taxon>Streptophyta</taxon>
        <taxon>Embryophyta</taxon>
        <taxon>Tracheophyta</taxon>
        <taxon>Spermatophyta</taxon>
        <taxon>Magnoliopsida</taxon>
        <taxon>eudicotyledons</taxon>
        <taxon>Gunneridae</taxon>
        <taxon>Pentapetalae</taxon>
        <taxon>rosids</taxon>
        <taxon>fabids</taxon>
        <taxon>Fagales</taxon>
        <taxon>Betulaceae</taxon>
        <taxon>Carpinus</taxon>
    </lineage>
</organism>
<dbReference type="PANTHER" id="PTHR12849:SF0">
    <property type="entry name" value="LARIAT DEBRANCHING ENZYME"/>
    <property type="match status" value="1"/>
</dbReference>
<dbReference type="EMBL" id="VIBQ01000012">
    <property type="protein sequence ID" value="KAB8342891.1"/>
    <property type="molecule type" value="Genomic_DNA"/>
</dbReference>
<sequence length="600" mass="65575">MARDLRIAVEGCGHGTLNSIYKSISKSCELKGWDGVDLLIIGGDFQAVRNTSDLNAMAVPVKYREIGDFHEYYSGTLTAPYLTIFIGGNHEASNHMRELYFGGWAAPNIYYLGAANIIRLGPLRIAGMSGIWKGYDYRKPHFERLPYNGDDVRSAFHTRELDVRKLLQGIEWLGDHQQLFNKKSFFKDDAMAGKLGSPAARYVLDHLRPPYWFSAHLHVKFPALVQHEPVKENTVSESNGHGPALTSTVDEALRAQLPDSFKAPPTELPDPPTNIPGTTTRFLALDKCLPNRDFLQLLEIPSTKEDALPETGKIRLSYDPEWLAITKVFADHIRTDDPNAQTPRCQSKAHYRPLIEEAEQWITANIVEAGKLAIPNNFTLTAPVFDPSETPAGRVDTVGPNLAREETRGRGAVRIETQPMPPQHREQRILAAAHQRIVLPLVHARAHPALGLAQAHNLIHLVGGVVAEAKVRELAGAEGLVDGGEGLAERRRAVRVVQVDGVDARDVERREALGHAGRDLGRRVHARHERAHLGVQQRPVGEVGLAEQRLAAAACAGRVAARRVDGCVPVGAEGAEEGLCGGGCCVFGLGVGLVADVGRA</sequence>
<dbReference type="Pfam" id="PF05011">
    <property type="entry name" value="DBR1"/>
    <property type="match status" value="1"/>
</dbReference>
<dbReference type="PANTHER" id="PTHR12849">
    <property type="entry name" value="RNA LARIAT DEBRANCHING ENZYME"/>
    <property type="match status" value="1"/>
</dbReference>
<comment type="subcellular location">
    <subcellularLocation>
        <location evidence="4">Nucleus</location>
    </subcellularLocation>
</comment>
<evidence type="ECO:0000256" key="2">
    <source>
        <dbReference type="ARBA" id="ARBA00001947"/>
    </source>
</evidence>
<dbReference type="OrthoDB" id="407609at2759"/>
<evidence type="ECO:0000259" key="13">
    <source>
        <dbReference type="SMART" id="SM01124"/>
    </source>
</evidence>
<dbReference type="GO" id="GO:0000398">
    <property type="term" value="P:mRNA splicing, via spliceosome"/>
    <property type="evidence" value="ECO:0007669"/>
    <property type="project" value="TreeGrafter"/>
</dbReference>
<dbReference type="Proteomes" id="UP000327013">
    <property type="component" value="Unassembled WGS sequence"/>
</dbReference>
<keyword evidence="10" id="KW-0408">Iron</keyword>
<evidence type="ECO:0000256" key="9">
    <source>
        <dbReference type="ARBA" id="ARBA00022833"/>
    </source>
</evidence>
<keyword evidence="8" id="KW-0378">Hydrolase</keyword>
<evidence type="ECO:0000256" key="10">
    <source>
        <dbReference type="ARBA" id="ARBA00023004"/>
    </source>
</evidence>
<keyword evidence="9" id="KW-0862">Zinc</keyword>
<dbReference type="Pfam" id="PF00149">
    <property type="entry name" value="Metallophos"/>
    <property type="match status" value="1"/>
</dbReference>
<evidence type="ECO:0000256" key="11">
    <source>
        <dbReference type="ARBA" id="ARBA00023211"/>
    </source>
</evidence>
<accession>A0A5N6KSY3</accession>
<dbReference type="GO" id="GO:0008419">
    <property type="term" value="F:RNA lariat debranching enzyme activity"/>
    <property type="evidence" value="ECO:0007669"/>
    <property type="project" value="TreeGrafter"/>
</dbReference>
<keyword evidence="7" id="KW-0479">Metal-binding</keyword>
<comment type="cofactor">
    <cofactor evidence="2">
        <name>Zn(2+)</name>
        <dbReference type="ChEBI" id="CHEBI:29105"/>
    </cofactor>
</comment>
<comment type="similarity">
    <text evidence="5">Belongs to the lariat debranching enzyme family.</text>
</comment>
<dbReference type="InterPro" id="IPR041816">
    <property type="entry name" value="Dbr1_N"/>
</dbReference>
<gene>
    <name evidence="14" type="ORF">FH972_022488</name>
</gene>
<dbReference type="SMART" id="SM01124">
    <property type="entry name" value="DBR1"/>
    <property type="match status" value="1"/>
</dbReference>
<evidence type="ECO:0000256" key="4">
    <source>
        <dbReference type="ARBA" id="ARBA00004123"/>
    </source>
</evidence>
<evidence type="ECO:0000256" key="3">
    <source>
        <dbReference type="ARBA" id="ARBA00001954"/>
    </source>
</evidence>
<dbReference type="InterPro" id="IPR007708">
    <property type="entry name" value="DBR1_C"/>
</dbReference>
<dbReference type="CDD" id="cd00844">
    <property type="entry name" value="MPP_Dbr1_N"/>
    <property type="match status" value="1"/>
</dbReference>
<feature type="domain" description="Lariat debranching enzyme C-terminal" evidence="13">
    <location>
        <begin position="270"/>
        <end position="392"/>
    </location>
</feature>
<evidence type="ECO:0000256" key="12">
    <source>
        <dbReference type="ARBA" id="ARBA00023242"/>
    </source>
</evidence>
<dbReference type="SUPFAM" id="SSF56300">
    <property type="entry name" value="Metallo-dependent phosphatases"/>
    <property type="match status" value="1"/>
</dbReference>
<protein>
    <recommendedName>
        <fullName evidence="13">Lariat debranching enzyme C-terminal domain-containing protein</fullName>
    </recommendedName>
</protein>
<comment type="cofactor">
    <cofactor evidence="3">
        <name>Fe(2+)</name>
        <dbReference type="ChEBI" id="CHEBI:29033"/>
    </cofactor>
</comment>
<evidence type="ECO:0000256" key="5">
    <source>
        <dbReference type="ARBA" id="ARBA00006045"/>
    </source>
</evidence>
<comment type="cofactor">
    <cofactor evidence="1">
        <name>Mn(2+)</name>
        <dbReference type="ChEBI" id="CHEBI:29035"/>
    </cofactor>
</comment>
<evidence type="ECO:0000313" key="14">
    <source>
        <dbReference type="EMBL" id="KAB8342891.1"/>
    </source>
</evidence>
<evidence type="ECO:0000256" key="1">
    <source>
        <dbReference type="ARBA" id="ARBA00001936"/>
    </source>
</evidence>
<evidence type="ECO:0000256" key="8">
    <source>
        <dbReference type="ARBA" id="ARBA00022801"/>
    </source>
</evidence>
<comment type="caution">
    <text evidence="14">The sequence shown here is derived from an EMBL/GenBank/DDBJ whole genome shotgun (WGS) entry which is preliminary data.</text>
</comment>
<reference evidence="14 15" key="1">
    <citation type="submission" date="2019-06" db="EMBL/GenBank/DDBJ databases">
        <title>A chromosomal-level reference genome of Carpinus fangiana (Coryloideae, Betulaceae).</title>
        <authorList>
            <person name="Yang X."/>
            <person name="Wang Z."/>
            <person name="Zhang L."/>
            <person name="Hao G."/>
            <person name="Liu J."/>
            <person name="Yang Y."/>
        </authorList>
    </citation>
    <scope>NUCLEOTIDE SEQUENCE [LARGE SCALE GENOMIC DNA]</scope>
    <source>
        <strain evidence="14">Cfa_2016G</strain>
        <tissue evidence="14">Leaf</tissue>
    </source>
</reference>
<evidence type="ECO:0000313" key="15">
    <source>
        <dbReference type="Proteomes" id="UP000327013"/>
    </source>
</evidence>
<dbReference type="InterPro" id="IPR004843">
    <property type="entry name" value="Calcineurin-like_PHP"/>
</dbReference>
<evidence type="ECO:0000256" key="7">
    <source>
        <dbReference type="ARBA" id="ARBA00022723"/>
    </source>
</evidence>